<reference evidence="5" key="2">
    <citation type="submission" date="2011-01" db="EMBL/GenBank/DDBJ databases">
        <title>The Non-contiguous Finished genome of Clostridium papyrosolvens.</title>
        <authorList>
            <person name="Lucas S."/>
            <person name="Copeland A."/>
            <person name="Lapidus A."/>
            <person name="Cheng J.-F."/>
            <person name="Goodwin L."/>
            <person name="Pitluck S."/>
            <person name="Misra M."/>
            <person name="Chertkov O."/>
            <person name="Detter J.C."/>
            <person name="Han C."/>
            <person name="Tapia R."/>
            <person name="Land M."/>
            <person name="Hauser L."/>
            <person name="Kyrpides N."/>
            <person name="Ivanova N."/>
            <person name="Pagani I."/>
            <person name="Mouttaki H."/>
            <person name="He Z."/>
            <person name="Zhou J."/>
            <person name="Hemme C.L."/>
            <person name="Woyke T."/>
        </authorList>
    </citation>
    <scope>NUCLEOTIDE SEQUENCE [LARGE SCALE GENOMIC DNA]</scope>
    <source>
        <strain evidence="5">DSM 2782</strain>
    </source>
</reference>
<keyword evidence="1" id="KW-0596">Phosphopantetheine</keyword>
<dbReference type="InterPro" id="IPR036736">
    <property type="entry name" value="ACP-like_sf"/>
</dbReference>
<evidence type="ECO:0000256" key="1">
    <source>
        <dbReference type="ARBA" id="ARBA00022450"/>
    </source>
</evidence>
<gene>
    <name evidence="5" type="ORF">Cpap_1676</name>
</gene>
<accession>F1TD50</accession>
<evidence type="ECO:0000313" key="5">
    <source>
        <dbReference type="EMBL" id="EGD47488.1"/>
    </source>
</evidence>
<dbReference type="eggNOG" id="COG0236">
    <property type="taxonomic scope" value="Bacteria"/>
</dbReference>
<dbReference type="Proteomes" id="UP000003860">
    <property type="component" value="Unassembled WGS sequence"/>
</dbReference>
<dbReference type="GO" id="GO:0006633">
    <property type="term" value="P:fatty acid biosynthetic process"/>
    <property type="evidence" value="ECO:0007669"/>
    <property type="project" value="TreeGrafter"/>
</dbReference>
<dbReference type="Gene3D" id="3.40.47.10">
    <property type="match status" value="1"/>
</dbReference>
<evidence type="ECO:0000259" key="4">
    <source>
        <dbReference type="PROSITE" id="PS50075"/>
    </source>
</evidence>
<keyword evidence="6" id="KW-1185">Reference proteome</keyword>
<evidence type="ECO:0000313" key="6">
    <source>
        <dbReference type="Proteomes" id="UP000003860"/>
    </source>
</evidence>
<dbReference type="PANTHER" id="PTHR43775">
    <property type="entry name" value="FATTY ACID SYNTHASE"/>
    <property type="match status" value="1"/>
</dbReference>
<reference evidence="5" key="1">
    <citation type="submission" date="2009-07" db="EMBL/GenBank/DDBJ databases">
        <authorList>
            <consortium name="US DOE Joint Genome Institute (JGI-PGF)"/>
            <person name="Lucas S."/>
            <person name="Copeland A."/>
            <person name="Lapidus A."/>
            <person name="Glavina del Rio T."/>
            <person name="Tice H."/>
            <person name="Bruce D."/>
            <person name="Goodwin L."/>
            <person name="Pitluck S."/>
            <person name="Larimer F."/>
            <person name="Land M.L."/>
            <person name="Mouttaki H."/>
            <person name="He Z."/>
            <person name="Zhou J."/>
            <person name="Hemme C.L."/>
        </authorList>
    </citation>
    <scope>NUCLEOTIDE SEQUENCE</scope>
    <source>
        <strain evidence="5">DSM 2782</strain>
    </source>
</reference>
<keyword evidence="3" id="KW-0808">Transferase</keyword>
<dbReference type="PROSITE" id="PS00012">
    <property type="entry name" value="PHOSPHOPANTETHEINE"/>
    <property type="match status" value="1"/>
</dbReference>
<dbReference type="InterPro" id="IPR009081">
    <property type="entry name" value="PP-bd_ACP"/>
</dbReference>
<feature type="domain" description="Carrier" evidence="4">
    <location>
        <begin position="323"/>
        <end position="400"/>
    </location>
</feature>
<feature type="domain" description="Carrier" evidence="4">
    <location>
        <begin position="431"/>
        <end position="508"/>
    </location>
</feature>
<name>F1TD50_9FIRM</name>
<dbReference type="RefSeq" id="WP_004619349.1">
    <property type="nucleotide sequence ID" value="NZ_ACXX02000007.1"/>
</dbReference>
<protein>
    <submittedName>
        <fullName evidence="5">Phosphopantetheine-binding protein</fullName>
    </submittedName>
</protein>
<organism evidence="5 6">
    <name type="scientific">Ruminiclostridium papyrosolvens DSM 2782</name>
    <dbReference type="NCBI Taxonomy" id="588581"/>
    <lineage>
        <taxon>Bacteria</taxon>
        <taxon>Bacillati</taxon>
        <taxon>Bacillota</taxon>
        <taxon>Clostridia</taxon>
        <taxon>Eubacteriales</taxon>
        <taxon>Oscillospiraceae</taxon>
        <taxon>Ruminiclostridium</taxon>
    </lineage>
</organism>
<proteinExistence type="predicted"/>
<dbReference type="EMBL" id="ACXX02000007">
    <property type="protein sequence ID" value="EGD47488.1"/>
    <property type="molecule type" value="Genomic_DNA"/>
</dbReference>
<dbReference type="eggNOG" id="COG3321">
    <property type="taxonomic scope" value="Bacteria"/>
</dbReference>
<dbReference type="Pfam" id="PF22621">
    <property type="entry name" value="CurL-like_PKS_C"/>
    <property type="match status" value="1"/>
</dbReference>
<dbReference type="SMART" id="SM01294">
    <property type="entry name" value="PKS_PP_betabranch"/>
    <property type="match status" value="2"/>
</dbReference>
<dbReference type="STRING" id="588581.Cpap_1676"/>
<sequence length="548" mass="61620">INWKESPFYVNKAAKPWPKRDGKVRTGAVSAFGMSGTNVHMVVRSYSGKDTGSFQEQPPYYLLVLSAKTEDALQEKIQDMITVLQNKGQDLLRISYTGLEGRQHFNHRCAIVIQDHDDAIYVWKQAGSRERLPNLFKGKVPQDFKGQKVVQQYAQDMLKQSKSLQCDRSKYQEMLFALADFYCQGYEIDWSGLFGGKRIKRISLPTYPFAKERYWIRETDICEDKGIVGAQTKGLNYKEGLQSSTSPNSLKPVSVIKQAIPNKPAKTGKPAGISLRSISEELPSYKPIDQIKRSVALSPTGTFTLQPEVNYKPEAAMHIQTGISLEALQEQLATSLAEALYMKRSDIDVYKDFTSMGVDSIIGVEWINVINKKYGTSIPATKIYDYPNICEFASFLEKELSKNPSPASCDVLQWPAIKNELKPVTHNQIANSAESLQEELATSLAEALYMKRSGIDVDKDFTSMGVDSIIGVEWVNAINNKYGTSIPVSKIYDYPNISEFAVFMGKEFNKQGKVCSLDELLQQVYQGNLDAKHALKIFNQYISDEETI</sequence>
<dbReference type="InterPro" id="IPR016039">
    <property type="entry name" value="Thiolase-like"/>
</dbReference>
<comment type="caution">
    <text evidence="5">The sequence shown here is derived from an EMBL/GenBank/DDBJ whole genome shotgun (WGS) entry which is preliminary data.</text>
</comment>
<dbReference type="InterPro" id="IPR020806">
    <property type="entry name" value="PKS_PP-bd"/>
</dbReference>
<dbReference type="Gene3D" id="1.10.1200.10">
    <property type="entry name" value="ACP-like"/>
    <property type="match status" value="2"/>
</dbReference>
<dbReference type="GO" id="GO:0031177">
    <property type="term" value="F:phosphopantetheine binding"/>
    <property type="evidence" value="ECO:0007669"/>
    <property type="project" value="InterPro"/>
</dbReference>
<dbReference type="InterPro" id="IPR006162">
    <property type="entry name" value="Ppantetheine_attach_site"/>
</dbReference>
<dbReference type="PANTHER" id="PTHR43775:SF51">
    <property type="entry name" value="INACTIVE PHENOLPHTHIOCEROL SYNTHESIS POLYKETIDE SYNTHASE TYPE I PKS1-RELATED"/>
    <property type="match status" value="1"/>
</dbReference>
<keyword evidence="2" id="KW-0597">Phosphoprotein</keyword>
<dbReference type="SUPFAM" id="SSF47336">
    <property type="entry name" value="ACP-like"/>
    <property type="match status" value="2"/>
</dbReference>
<dbReference type="PROSITE" id="PS50075">
    <property type="entry name" value="CARRIER"/>
    <property type="match status" value="2"/>
</dbReference>
<evidence type="ECO:0000256" key="3">
    <source>
        <dbReference type="ARBA" id="ARBA00022679"/>
    </source>
</evidence>
<evidence type="ECO:0000256" key="2">
    <source>
        <dbReference type="ARBA" id="ARBA00022553"/>
    </source>
</evidence>
<dbReference type="SMART" id="SM00823">
    <property type="entry name" value="PKS_PP"/>
    <property type="match status" value="2"/>
</dbReference>
<dbReference type="Pfam" id="PF00550">
    <property type="entry name" value="PP-binding"/>
    <property type="match status" value="2"/>
</dbReference>
<dbReference type="InterPro" id="IPR050091">
    <property type="entry name" value="PKS_NRPS_Biosynth_Enz"/>
</dbReference>
<dbReference type="AlphaFoldDB" id="F1TD50"/>
<dbReference type="GO" id="GO:0004312">
    <property type="term" value="F:fatty acid synthase activity"/>
    <property type="evidence" value="ECO:0007669"/>
    <property type="project" value="TreeGrafter"/>
</dbReference>
<dbReference type="Gene3D" id="3.30.70.3290">
    <property type="match status" value="1"/>
</dbReference>
<feature type="non-terminal residue" evidence="5">
    <location>
        <position position="1"/>
    </location>
</feature>